<reference evidence="2 3" key="2">
    <citation type="submission" date="2018-11" db="EMBL/GenBank/DDBJ databases">
        <authorList>
            <consortium name="Pathogen Informatics"/>
        </authorList>
    </citation>
    <scope>NUCLEOTIDE SEQUENCE [LARGE SCALE GENOMIC DNA]</scope>
    <source>
        <strain evidence="2 3">NST_G2</strain>
    </source>
</reference>
<evidence type="ECO:0000313" key="2">
    <source>
        <dbReference type="EMBL" id="VDM00667.1"/>
    </source>
</evidence>
<reference evidence="4" key="1">
    <citation type="submission" date="2016-06" db="UniProtKB">
        <authorList>
            <consortium name="WormBaseParasite"/>
        </authorList>
    </citation>
    <scope>IDENTIFICATION</scope>
</reference>
<accession>A0A183TCT3</accession>
<name>A0A183TCT3_SCHSO</name>
<sequence length="137" mass="15554">MLSLSKRIHSSHGPARSPPHPRKRHPPRCQHILRTHQRFSYSSYELNYQYLQQSPSPQTQHIPTYLNLIVTAHAHHASAWSVTCESVAQRPANQCQEHQHTPTAPDSTVRITQAHSHTTWAYKVACVSCSRTPPAIL</sequence>
<keyword evidence="3" id="KW-1185">Reference proteome</keyword>
<feature type="region of interest" description="Disordered" evidence="1">
    <location>
        <begin position="1"/>
        <end position="27"/>
    </location>
</feature>
<feature type="compositionally biased region" description="Basic residues" evidence="1">
    <location>
        <begin position="1"/>
        <end position="10"/>
    </location>
</feature>
<evidence type="ECO:0000313" key="3">
    <source>
        <dbReference type="Proteomes" id="UP000275846"/>
    </source>
</evidence>
<dbReference type="WBParaSite" id="SSLN_0001482301-mRNA-1">
    <property type="protein sequence ID" value="SSLN_0001482301-mRNA-1"/>
    <property type="gene ID" value="SSLN_0001482301"/>
</dbReference>
<protein>
    <submittedName>
        <fullName evidence="2 4">Uncharacterized protein</fullName>
    </submittedName>
</protein>
<dbReference type="AlphaFoldDB" id="A0A183TCT3"/>
<organism evidence="4">
    <name type="scientific">Schistocephalus solidus</name>
    <name type="common">Tapeworm</name>
    <dbReference type="NCBI Taxonomy" id="70667"/>
    <lineage>
        <taxon>Eukaryota</taxon>
        <taxon>Metazoa</taxon>
        <taxon>Spiralia</taxon>
        <taxon>Lophotrochozoa</taxon>
        <taxon>Platyhelminthes</taxon>
        <taxon>Cestoda</taxon>
        <taxon>Eucestoda</taxon>
        <taxon>Diphyllobothriidea</taxon>
        <taxon>Diphyllobothriidae</taxon>
        <taxon>Schistocephalus</taxon>
    </lineage>
</organism>
<dbReference type="Proteomes" id="UP000275846">
    <property type="component" value="Unassembled WGS sequence"/>
</dbReference>
<evidence type="ECO:0000256" key="1">
    <source>
        <dbReference type="SAM" id="MobiDB-lite"/>
    </source>
</evidence>
<dbReference type="EMBL" id="UYSU01038814">
    <property type="protein sequence ID" value="VDM00667.1"/>
    <property type="molecule type" value="Genomic_DNA"/>
</dbReference>
<evidence type="ECO:0000313" key="4">
    <source>
        <dbReference type="WBParaSite" id="SSLN_0001482301-mRNA-1"/>
    </source>
</evidence>
<dbReference type="OrthoDB" id="6317188at2759"/>
<gene>
    <name evidence="2" type="ORF">SSLN_LOCUS14281</name>
</gene>
<proteinExistence type="predicted"/>